<reference evidence="14" key="1">
    <citation type="submission" date="2022-07" db="EMBL/GenBank/DDBJ databases">
        <title>Phylogenomic reconstructions and comparative analyses of Kickxellomycotina fungi.</title>
        <authorList>
            <person name="Reynolds N.K."/>
            <person name="Stajich J.E."/>
            <person name="Barry K."/>
            <person name="Grigoriev I.V."/>
            <person name="Crous P."/>
            <person name="Smith M.E."/>
        </authorList>
    </citation>
    <scope>NUCLEOTIDE SEQUENCE</scope>
    <source>
        <strain evidence="14">IMI 214461</strain>
    </source>
</reference>
<evidence type="ECO:0000256" key="11">
    <source>
        <dbReference type="ARBA" id="ARBA00023136"/>
    </source>
</evidence>
<keyword evidence="6 13" id="KW-0328">Glycosyltransferase</keyword>
<feature type="transmembrane region" description="Helical" evidence="13">
    <location>
        <begin position="153"/>
        <end position="180"/>
    </location>
</feature>
<evidence type="ECO:0000256" key="9">
    <source>
        <dbReference type="ARBA" id="ARBA00022824"/>
    </source>
</evidence>
<accession>A0A9W8BHG1</accession>
<evidence type="ECO:0000256" key="5">
    <source>
        <dbReference type="ARBA" id="ARBA00022502"/>
    </source>
</evidence>
<dbReference type="GO" id="GO:1990529">
    <property type="term" value="C:glycosylphosphatidylinositol-mannosyltransferase I complex"/>
    <property type="evidence" value="ECO:0007669"/>
    <property type="project" value="TreeGrafter"/>
</dbReference>
<evidence type="ECO:0000256" key="6">
    <source>
        <dbReference type="ARBA" id="ARBA00022676"/>
    </source>
</evidence>
<evidence type="ECO:0000256" key="13">
    <source>
        <dbReference type="RuleBase" id="RU365064"/>
    </source>
</evidence>
<keyword evidence="7 13" id="KW-0808">Transferase</keyword>
<dbReference type="PANTHER" id="PTHR12886:SF0">
    <property type="entry name" value="GPI MANNOSYLTRANSFERASE 1"/>
    <property type="match status" value="1"/>
</dbReference>
<evidence type="ECO:0000256" key="2">
    <source>
        <dbReference type="ARBA" id="ARBA00004687"/>
    </source>
</evidence>
<dbReference type="Proteomes" id="UP001150907">
    <property type="component" value="Unassembled WGS sequence"/>
</dbReference>
<feature type="transmembrane region" description="Helical" evidence="13">
    <location>
        <begin position="80"/>
        <end position="100"/>
    </location>
</feature>
<evidence type="ECO:0000256" key="10">
    <source>
        <dbReference type="ARBA" id="ARBA00022989"/>
    </source>
</evidence>
<keyword evidence="10 13" id="KW-1133">Transmembrane helix</keyword>
<dbReference type="GO" id="GO:0051751">
    <property type="term" value="F:alpha-1,4-mannosyltransferase activity"/>
    <property type="evidence" value="ECO:0007669"/>
    <property type="project" value="InterPro"/>
</dbReference>
<evidence type="ECO:0000256" key="1">
    <source>
        <dbReference type="ARBA" id="ARBA00004477"/>
    </source>
</evidence>
<keyword evidence="15" id="KW-1185">Reference proteome</keyword>
<feature type="transmembrane region" description="Helical" evidence="13">
    <location>
        <begin position="375"/>
        <end position="394"/>
    </location>
</feature>
<dbReference type="Pfam" id="PF05007">
    <property type="entry name" value="Mannosyl_trans"/>
    <property type="match status" value="1"/>
</dbReference>
<keyword evidence="8 13" id="KW-0812">Transmembrane</keyword>
<evidence type="ECO:0000256" key="7">
    <source>
        <dbReference type="ARBA" id="ARBA00022679"/>
    </source>
</evidence>
<sequence length="422" mass="47854">MLSARNVLLGGMLLRAGMLLYGLWQDANMTVKYTDIDYNVFTDAARFVWEGGSPYQRSTYRYTPLLAWVLTPNVWLHPTFGKWLFVACDCVVGELVIRIVRARGMSEQTAAAYSALWLLNPQVANISTRGSAESVVCAVVMAAFYAFQSRRVALGSVLFGLAVHLKIYPIMYALPLLVILDRATFDVRPASPPSQPRKRSDGTTGARLAGLVNAHRVYFFVVSSGVFFLLGAAMYSMYGTEFVHETYLYHVSRKDHRHNYSMWFLPIYLTFRSPASVAMGLVSFMPQAVVVAVLGFVYGHDLYFAAFVQTFAFVAYNKVCTAQYFMWYMCFLPVIWPYNSQRLFYKALVLLGMWFGSQALYLQQAYRLEFLGENTFIQLWVAGLVIFVANNWILQQICLSQRVVPLFGPGSLTLQQLDKKQQ</sequence>
<dbReference type="InterPro" id="IPR007704">
    <property type="entry name" value="PIG-M"/>
</dbReference>
<dbReference type="GO" id="GO:0004376">
    <property type="term" value="F:GPI mannosyltransferase activity"/>
    <property type="evidence" value="ECO:0007669"/>
    <property type="project" value="InterPro"/>
</dbReference>
<dbReference type="PANTHER" id="PTHR12886">
    <property type="entry name" value="PIG-M MANNOSYLTRANSFERASE"/>
    <property type="match status" value="1"/>
</dbReference>
<evidence type="ECO:0000256" key="3">
    <source>
        <dbReference type="ARBA" id="ARBA00011071"/>
    </source>
</evidence>
<keyword evidence="11 13" id="KW-0472">Membrane</keyword>
<comment type="caution">
    <text evidence="14">The sequence shown here is derived from an EMBL/GenBank/DDBJ whole genome shotgun (WGS) entry which is preliminary data.</text>
</comment>
<organism evidence="14 15">
    <name type="scientific">Coemansia thaxteri</name>
    <dbReference type="NCBI Taxonomy" id="2663907"/>
    <lineage>
        <taxon>Eukaryota</taxon>
        <taxon>Fungi</taxon>
        <taxon>Fungi incertae sedis</taxon>
        <taxon>Zoopagomycota</taxon>
        <taxon>Kickxellomycotina</taxon>
        <taxon>Kickxellomycetes</taxon>
        <taxon>Kickxellales</taxon>
        <taxon>Kickxellaceae</taxon>
        <taxon>Coemansia</taxon>
    </lineage>
</organism>
<dbReference type="EMBL" id="JANBQF010000438">
    <property type="protein sequence ID" value="KAJ2001157.1"/>
    <property type="molecule type" value="Genomic_DNA"/>
</dbReference>
<evidence type="ECO:0000256" key="8">
    <source>
        <dbReference type="ARBA" id="ARBA00022692"/>
    </source>
</evidence>
<keyword evidence="9 13" id="KW-0256">Endoplasmic reticulum</keyword>
<feature type="transmembrane region" description="Helical" evidence="13">
    <location>
        <begin position="217"/>
        <end position="240"/>
    </location>
</feature>
<keyword evidence="5 13" id="KW-0337">GPI-anchor biosynthesis</keyword>
<comment type="subcellular location">
    <subcellularLocation>
        <location evidence="1 13">Endoplasmic reticulum membrane</location>
        <topology evidence="1 13">Multi-pass membrane protein</topology>
    </subcellularLocation>
</comment>
<evidence type="ECO:0000256" key="12">
    <source>
        <dbReference type="ARBA" id="ARBA00025399"/>
    </source>
</evidence>
<comment type="pathway">
    <text evidence="2 13">Glycolipid biosynthesis; glycosylphosphatidylinositol-anchor biosynthesis.</text>
</comment>
<dbReference type="GO" id="GO:0006506">
    <property type="term" value="P:GPI anchor biosynthetic process"/>
    <property type="evidence" value="ECO:0007669"/>
    <property type="project" value="UniProtKB-KW"/>
</dbReference>
<gene>
    <name evidence="14" type="primary">GPI14</name>
    <name evidence="14" type="ORF">H4R26_004274</name>
</gene>
<evidence type="ECO:0000313" key="15">
    <source>
        <dbReference type="Proteomes" id="UP001150907"/>
    </source>
</evidence>
<dbReference type="EC" id="2.4.1.-" evidence="13"/>
<dbReference type="OrthoDB" id="1741594at2759"/>
<proteinExistence type="inferred from homology"/>
<feature type="transmembrane region" description="Helical" evidence="13">
    <location>
        <begin position="7"/>
        <end position="24"/>
    </location>
</feature>
<evidence type="ECO:0000313" key="14">
    <source>
        <dbReference type="EMBL" id="KAJ2001157.1"/>
    </source>
</evidence>
<feature type="transmembrane region" description="Helical" evidence="13">
    <location>
        <begin position="314"/>
        <end position="336"/>
    </location>
</feature>
<protein>
    <recommendedName>
        <fullName evidence="4 13">GPI mannosyltransferase 1</fullName>
        <ecNumber evidence="13">2.4.1.-</ecNumber>
    </recommendedName>
    <alternativeName>
        <fullName evidence="13">GPI mannosyltransferase I</fullName>
    </alternativeName>
</protein>
<comment type="function">
    <text evidence="12 13">Mannosyltransferase involved in glycosylphosphatidylinositol-anchor biosynthesis. Transfers the first alpha-1,4-mannose to GlcN-acyl-PI during GPI precursor assembly. Required for cell wall integrity.</text>
</comment>
<dbReference type="GO" id="GO:0005789">
    <property type="term" value="C:endoplasmic reticulum membrane"/>
    <property type="evidence" value="ECO:0007669"/>
    <property type="project" value="UniProtKB-SubCell"/>
</dbReference>
<comment type="similarity">
    <text evidence="3 13">Belongs to the PIGM family.</text>
</comment>
<evidence type="ECO:0000256" key="4">
    <source>
        <dbReference type="ARBA" id="ARBA00013797"/>
    </source>
</evidence>
<feature type="transmembrane region" description="Helical" evidence="13">
    <location>
        <begin position="343"/>
        <end position="363"/>
    </location>
</feature>
<name>A0A9W8BHG1_9FUNG</name>
<dbReference type="AlphaFoldDB" id="A0A9W8BHG1"/>